<dbReference type="GO" id="GO:0008168">
    <property type="term" value="F:methyltransferase activity"/>
    <property type="evidence" value="ECO:0007669"/>
    <property type="project" value="UniProtKB-KW"/>
</dbReference>
<proteinExistence type="predicted"/>
<dbReference type="Proteomes" id="UP000724686">
    <property type="component" value="Unassembled WGS sequence"/>
</dbReference>
<evidence type="ECO:0000313" key="1">
    <source>
        <dbReference type="EMBL" id="MBM9577318.1"/>
    </source>
</evidence>
<keyword evidence="1" id="KW-0489">Methyltransferase</keyword>
<keyword evidence="2" id="KW-1185">Reference proteome</keyword>
<dbReference type="CDD" id="cd02440">
    <property type="entry name" value="AdoMet_MTases"/>
    <property type="match status" value="1"/>
</dbReference>
<dbReference type="EMBL" id="JAFFPU010000033">
    <property type="protein sequence ID" value="MBM9577318.1"/>
    <property type="molecule type" value="Genomic_DNA"/>
</dbReference>
<accession>A0ABS2UBI0</accession>
<evidence type="ECO:0000313" key="2">
    <source>
        <dbReference type="Proteomes" id="UP000724686"/>
    </source>
</evidence>
<gene>
    <name evidence="1" type="ORF">JWG45_09155</name>
</gene>
<sequence length="285" mass="32922">MKNCYLCNNQTFRVRPGVVRDNTSLNILECDQCGLVFLSGNEHIEDFHYENSGMHGDELISEGSWLKENEKDDERRLQFLKPKLVNKRLLDFGCGIGGFLIKSKAYTELSEGVELELRLQSYFSKVDLKVWKNLEEVLESNEKYDIITAFHVIEHVKDPIAIIKSLTKMLKPDGEIIIEVPSSSDALLTLYKSESFSRFTYWSQHLYLFNSETFRVLIQKSGLKINWLKQIQRYSLANHLYWLSNGKPGGHHVWSFLETEAINREYEAQLASVDLCDTLIASITL</sequence>
<dbReference type="RefSeq" id="WP_205279453.1">
    <property type="nucleotide sequence ID" value="NZ_JAFFPU010000033.1"/>
</dbReference>
<organism evidence="1 2">
    <name type="scientific">Leptospira ainlahdjerensis</name>
    <dbReference type="NCBI Taxonomy" id="2810033"/>
    <lineage>
        <taxon>Bacteria</taxon>
        <taxon>Pseudomonadati</taxon>
        <taxon>Spirochaetota</taxon>
        <taxon>Spirochaetia</taxon>
        <taxon>Leptospirales</taxon>
        <taxon>Leptospiraceae</taxon>
        <taxon>Leptospira</taxon>
    </lineage>
</organism>
<name>A0ABS2UBI0_9LEPT</name>
<dbReference type="InterPro" id="IPR029063">
    <property type="entry name" value="SAM-dependent_MTases_sf"/>
</dbReference>
<dbReference type="GO" id="GO:0032259">
    <property type="term" value="P:methylation"/>
    <property type="evidence" value="ECO:0007669"/>
    <property type="project" value="UniProtKB-KW"/>
</dbReference>
<protein>
    <submittedName>
        <fullName evidence="1">Class I SAM-dependent methyltransferase</fullName>
    </submittedName>
</protein>
<comment type="caution">
    <text evidence="1">The sequence shown here is derived from an EMBL/GenBank/DDBJ whole genome shotgun (WGS) entry which is preliminary data.</text>
</comment>
<dbReference type="SUPFAM" id="SSF53335">
    <property type="entry name" value="S-adenosyl-L-methionine-dependent methyltransferases"/>
    <property type="match status" value="1"/>
</dbReference>
<dbReference type="Gene3D" id="3.40.50.150">
    <property type="entry name" value="Vaccinia Virus protein VP39"/>
    <property type="match status" value="1"/>
</dbReference>
<reference evidence="1 2" key="1">
    <citation type="submission" date="2021-02" db="EMBL/GenBank/DDBJ databases">
        <title>Leptospira ainlahdjerensis sp. nov., Leptospira ainazelensis sp. nov., Leptospira abararensis sp. nov. and Leptospira chreensis sp. nov., four new species isolated from water sources in Algeria.</title>
        <authorList>
            <person name="Amara Korba A."/>
            <person name="Kainiu M."/>
            <person name="Vincent A.T."/>
            <person name="Mariet J.-F."/>
            <person name="Veyrier F.J."/>
            <person name="Goarant C."/>
            <person name="Picardeau M."/>
        </authorList>
    </citation>
    <scope>NUCLEOTIDE SEQUENCE [LARGE SCALE GENOMIC DNA]</scope>
    <source>
        <strain evidence="1 2">201903070</strain>
    </source>
</reference>
<dbReference type="PANTHER" id="PTHR43861">
    <property type="entry name" value="TRANS-ACONITATE 2-METHYLTRANSFERASE-RELATED"/>
    <property type="match status" value="1"/>
</dbReference>
<keyword evidence="1" id="KW-0808">Transferase</keyword>
<dbReference type="Pfam" id="PF13489">
    <property type="entry name" value="Methyltransf_23"/>
    <property type="match status" value="1"/>
</dbReference>